<comment type="similarity">
    <text evidence="2">Belongs to the PilY1 family.</text>
</comment>
<evidence type="ECO:0000256" key="1">
    <source>
        <dbReference type="ARBA" id="ARBA00004561"/>
    </source>
</evidence>
<keyword evidence="4" id="KW-0479">Metal-binding</keyword>
<keyword evidence="6" id="KW-0281">Fimbrium</keyword>
<gene>
    <name evidence="10" type="primary">pilY</name>
    <name evidence="10" type="ORF">POT9AD_3510</name>
</gene>
<sequence length="1157" mass="125482">MKTTQFTAKTALSSALVTAILMAAQSTQAAGLTIGQEPLFLTEGVAPNLLVTLDDSGSMNSAYAPDGISGRSTTRRFRSSDYNPMYYNPNTTYARPKDVTFNSRTGLISATEYTTSYTQAYINGFKPNLGSVNLSNGYFVTRTHTPNSSSQSLAEHPSSDFTRTDRASAAYYYVRDNSLRNCDSTLEDDDCYRLVWVSSAEQENFANWYSFYRTRTLATASAANLAFLSLPENVRVTWQMLNTCTGIGSGSCRGAANSYSNSLRNFANQHREGFFSWLADLPASGGTPLRAATQRAGDFLSTTGVNGPWSYEPGTTTSPQYSCRSTYHILMTDGVWNENTTTTVGNADGTSRTLPDGTAYTPRAPFRDGASRDYGDTLADLAFKYWAEDANTNLANGLKPFIPVTNANPATQYWDPRNNPATWQHMVTYTLGLGLTRSLTNPAWGGSTFEGDYDRLRDGLVEWPQPASNQSQNVYELWHAALNSRGEFFSVDSPNDMVTAFQTILNRIAARDTSASAASLESAVATFDNEAYYARFSSKNWSGELVKYDVDSNGLLTFAWNARDPLDSRSPASRTIMFNQNGTLQPFLWSNLSTAQQTTLNRTAGGVTDTRGESRVNYIRGDRSLETSTFRTREHLLGDIIHSSPIAVGAPDRVPNLMDQAAGSSGAQSYNNFALSKANRAKRIYVGANDGMLHAFDASGREVFAYVPTAVIEKLNLLTDKSYTHQFYVDGTPVVSDIFDGTNWRTILVGTLRGGGRSVFALDITDPNSISLLWEFSSTADADLGFTFPEPIISKLHNGKWGVILANGYNSTNDRAALFILDAVDGTVTRKFTVGTAGTINGLSSPRAVDINGDLVTDYVYAGDLTGNLWRFDLFDASKSSPLQNTANVNASTFKVAFGGNPLYTALASDGSTRQPITAAPALVRHPSGTGYIVGFGTGKYFETTDSQANTSVAMSLYGIWDRQTAGETASSTPSVARSNLVAQTISTSVTSTFTDSDNSSSRSREIRTISKNPIQWMNGTNVNKYGWFLDLKEGNTLKGELVTTPLTSRGNVLLAATTVPNSDPCSSGIDRWFLAIDGRTGGATDFNVLDLTGNNYVTADDSYNGQVVSSVRIPGFGSPAVVGSQAFFNTDGGVQKEVLDFGPTSRGRQTWRVLGE</sequence>
<dbReference type="AlphaFoldDB" id="A0A653B7H4"/>
<dbReference type="GO" id="GO:0046872">
    <property type="term" value="F:metal ion binding"/>
    <property type="evidence" value="ECO:0007669"/>
    <property type="project" value="UniProtKB-KW"/>
</dbReference>
<feature type="signal peptide" evidence="8">
    <location>
        <begin position="1"/>
        <end position="29"/>
    </location>
</feature>
<dbReference type="InterPro" id="IPR011047">
    <property type="entry name" value="Quinoprotein_ADH-like_sf"/>
</dbReference>
<name>A0A653B7H4_ECTOL</name>
<evidence type="ECO:0000256" key="2">
    <source>
        <dbReference type="ARBA" id="ARBA00008387"/>
    </source>
</evidence>
<keyword evidence="8" id="KW-0732">Signal</keyword>
<evidence type="ECO:0000256" key="7">
    <source>
        <dbReference type="SAM" id="MobiDB-lite"/>
    </source>
</evidence>
<evidence type="ECO:0000313" key="10">
    <source>
        <dbReference type="EMBL" id="VDN64485.1"/>
    </source>
</evidence>
<feature type="compositionally biased region" description="Polar residues" evidence="7">
    <location>
        <begin position="342"/>
        <end position="353"/>
    </location>
</feature>
<evidence type="ECO:0000256" key="6">
    <source>
        <dbReference type="ARBA" id="ARBA00023263"/>
    </source>
</evidence>
<dbReference type="SUPFAM" id="SSF50998">
    <property type="entry name" value="Quinoprotein alcohol dehydrogenase-like"/>
    <property type="match status" value="1"/>
</dbReference>
<dbReference type="InterPro" id="IPR015943">
    <property type="entry name" value="WD40/YVTN_repeat-like_dom_sf"/>
</dbReference>
<evidence type="ECO:0000256" key="3">
    <source>
        <dbReference type="ARBA" id="ARBA00022558"/>
    </source>
</evidence>
<feature type="chain" id="PRO_5043702953" evidence="8">
    <location>
        <begin position="30"/>
        <end position="1157"/>
    </location>
</feature>
<dbReference type="InterPro" id="IPR008707">
    <property type="entry name" value="B-propeller_PilY1"/>
</dbReference>
<evidence type="ECO:0000256" key="4">
    <source>
        <dbReference type="ARBA" id="ARBA00022723"/>
    </source>
</evidence>
<protein>
    <submittedName>
        <fullName evidence="10">Type IV pilus biogenesis factor PilY1</fullName>
    </submittedName>
</protein>
<dbReference type="GO" id="GO:0009289">
    <property type="term" value="C:pilus"/>
    <property type="evidence" value="ECO:0007669"/>
    <property type="project" value="UniProtKB-SubCell"/>
</dbReference>
<dbReference type="EMBL" id="LR130779">
    <property type="protein sequence ID" value="VDN64485.1"/>
    <property type="molecule type" value="Genomic_DNA"/>
</dbReference>
<keyword evidence="5" id="KW-0106">Calcium</keyword>
<evidence type="ECO:0000256" key="8">
    <source>
        <dbReference type="SAM" id="SignalP"/>
    </source>
</evidence>
<evidence type="ECO:0000259" key="9">
    <source>
        <dbReference type="Pfam" id="PF05567"/>
    </source>
</evidence>
<evidence type="ECO:0000256" key="5">
    <source>
        <dbReference type="ARBA" id="ARBA00022837"/>
    </source>
</evidence>
<accession>A0A653B7H4</accession>
<organism evidence="10">
    <name type="scientific">Ectopseudomonas oleovorans</name>
    <name type="common">Pseudomonas oleovorans</name>
    <dbReference type="NCBI Taxonomy" id="301"/>
    <lineage>
        <taxon>Bacteria</taxon>
        <taxon>Pseudomonadati</taxon>
        <taxon>Pseudomonadota</taxon>
        <taxon>Gammaproteobacteria</taxon>
        <taxon>Pseudomonadales</taxon>
        <taxon>Pseudomonadaceae</taxon>
        <taxon>Ectopseudomonas</taxon>
    </lineage>
</organism>
<feature type="region of interest" description="Disordered" evidence="7">
    <location>
        <begin position="342"/>
        <end position="371"/>
    </location>
</feature>
<keyword evidence="3" id="KW-1029">Fimbrium biogenesis</keyword>
<feature type="domain" description="PilY1 beta-propeller" evidence="9">
    <location>
        <begin position="637"/>
        <end position="996"/>
    </location>
</feature>
<dbReference type="Gene3D" id="2.130.10.10">
    <property type="entry name" value="YVTN repeat-like/Quinoprotein amine dehydrogenase"/>
    <property type="match status" value="1"/>
</dbReference>
<comment type="subcellular location">
    <subcellularLocation>
        <location evidence="1">Fimbrium</location>
    </subcellularLocation>
</comment>
<dbReference type="Pfam" id="PF05567">
    <property type="entry name" value="T4P_PilY1"/>
    <property type="match status" value="1"/>
</dbReference>
<proteinExistence type="inferred from homology"/>
<dbReference type="OrthoDB" id="7156875at2"/>
<reference evidence="10" key="1">
    <citation type="submission" date="2018-11" db="EMBL/GenBank/DDBJ databases">
        <authorList>
            <consortium name="Genoscope - CEA"/>
            <person name="William W."/>
        </authorList>
    </citation>
    <scope>NUCLEOTIDE SEQUENCE [LARGE SCALE GENOMIC DNA]</scope>
    <source>
        <strain evidence="10">T9AD</strain>
    </source>
</reference>